<evidence type="ECO:0000256" key="2">
    <source>
        <dbReference type="ARBA" id="ARBA00022694"/>
    </source>
</evidence>
<dbReference type="SUPFAM" id="SSF55120">
    <property type="entry name" value="Pseudouridine synthase"/>
    <property type="match status" value="1"/>
</dbReference>
<dbReference type="GO" id="GO:0003723">
    <property type="term" value="F:RNA binding"/>
    <property type="evidence" value="ECO:0007669"/>
    <property type="project" value="InterPro"/>
</dbReference>
<evidence type="ECO:0000259" key="5">
    <source>
        <dbReference type="PROSITE" id="PS50984"/>
    </source>
</evidence>
<dbReference type="EC" id="5.4.99.27" evidence="4"/>
<dbReference type="Pfam" id="PF01142">
    <property type="entry name" value="TruD"/>
    <property type="match status" value="2"/>
</dbReference>
<dbReference type="NCBIfam" id="NF002153">
    <property type="entry name" value="PRK00984.1-2"/>
    <property type="match status" value="1"/>
</dbReference>
<dbReference type="RefSeq" id="WP_058639508.1">
    <property type="nucleotide sequence ID" value="NZ_CP019952.1"/>
</dbReference>
<dbReference type="Proteomes" id="UP000191010">
    <property type="component" value="Chromosome"/>
</dbReference>
<dbReference type="Gene3D" id="3.30.2340.10">
    <property type="entry name" value="TruD, insertion domain"/>
    <property type="match status" value="1"/>
</dbReference>
<dbReference type="AlphaFoldDB" id="A0AAJ0PDQ5"/>
<gene>
    <name evidence="4" type="primary">truD</name>
    <name evidence="6" type="ORF">B2J77_15840</name>
    <name evidence="7" type="ORF">NS96R_17575</name>
</gene>
<dbReference type="HAMAP" id="MF_01082">
    <property type="entry name" value="TruD"/>
    <property type="match status" value="1"/>
</dbReference>
<proteinExistence type="inferred from homology"/>
<evidence type="ECO:0000256" key="4">
    <source>
        <dbReference type="HAMAP-Rule" id="MF_01082"/>
    </source>
</evidence>
<accession>A0AAJ0PDQ5</accession>
<dbReference type="InterPro" id="IPR042214">
    <property type="entry name" value="TruD_catalytic"/>
</dbReference>
<feature type="domain" description="TRUD" evidence="5">
    <location>
        <begin position="157"/>
        <end position="303"/>
    </location>
</feature>
<dbReference type="PROSITE" id="PS01268">
    <property type="entry name" value="UPF0024"/>
    <property type="match status" value="1"/>
</dbReference>
<dbReference type="PANTHER" id="PTHR47811">
    <property type="entry name" value="TRNA PSEUDOURIDINE SYNTHASE D"/>
    <property type="match status" value="1"/>
</dbReference>
<dbReference type="EMBL" id="LDSN01000048">
    <property type="protein sequence ID" value="KTT15925.1"/>
    <property type="molecule type" value="Genomic_DNA"/>
</dbReference>
<dbReference type="InterPro" id="IPR020103">
    <property type="entry name" value="PsdUridine_synth_cat_dom_sf"/>
</dbReference>
<reference evidence="6 9" key="2">
    <citation type="submission" date="2017-02" db="EMBL/GenBank/DDBJ databases">
        <authorList>
            <person name="Guo L."/>
        </authorList>
    </citation>
    <scope>NUCLEOTIDE SEQUENCE [LARGE SCALE GENOMIC DNA]</scope>
    <source>
        <strain evidence="6 9">PRS09-11288</strain>
    </source>
</reference>
<comment type="function">
    <text evidence="4">Responsible for synthesis of pseudouridine from uracil-13 in transfer RNAs.</text>
</comment>
<dbReference type="Proteomes" id="UP000071644">
    <property type="component" value="Unassembled WGS sequence"/>
</dbReference>
<feature type="active site" description="Nucleophile" evidence="4">
    <location>
        <position position="81"/>
    </location>
</feature>
<evidence type="ECO:0000313" key="8">
    <source>
        <dbReference type="Proteomes" id="UP000071644"/>
    </source>
</evidence>
<dbReference type="InterPro" id="IPR001656">
    <property type="entry name" value="PsdUridine_synth_TruD"/>
</dbReference>
<protein>
    <recommendedName>
        <fullName evidence="4">tRNA pseudouridine synthase D</fullName>
        <ecNumber evidence="4">5.4.99.27</ecNumber>
    </recommendedName>
    <alternativeName>
        <fullName evidence="4">tRNA pseudouridine(13) synthase</fullName>
    </alternativeName>
    <alternativeName>
        <fullName evidence="4">tRNA pseudouridylate synthase D</fullName>
    </alternativeName>
    <alternativeName>
        <fullName evidence="4">tRNA-uridine isomerase D</fullName>
    </alternativeName>
</protein>
<dbReference type="EMBL" id="CP019952">
    <property type="protein sequence ID" value="AQW69594.1"/>
    <property type="molecule type" value="Genomic_DNA"/>
</dbReference>
<name>A0AAJ0PDQ5_9PSED</name>
<dbReference type="InterPro" id="IPR050170">
    <property type="entry name" value="TruD_pseudoU_synthase"/>
</dbReference>
<reference evidence="7 8" key="1">
    <citation type="journal article" date="2016" name="Front. Microbiol.">
        <title>Genomic Resource of Rice Seed Associated Bacteria.</title>
        <authorList>
            <person name="Midha S."/>
            <person name="Bansal K."/>
            <person name="Sharma S."/>
            <person name="Kumar N."/>
            <person name="Patil P.P."/>
            <person name="Chaudhry V."/>
            <person name="Patil P.B."/>
        </authorList>
    </citation>
    <scope>NUCLEOTIDE SEQUENCE [LARGE SCALE GENOMIC DNA]</scope>
    <source>
        <strain evidence="7 8">NS96</strain>
    </source>
</reference>
<dbReference type="CDD" id="cd02575">
    <property type="entry name" value="PseudoU_synth_EcTruD"/>
    <property type="match status" value="1"/>
</dbReference>
<organism evidence="7 8">
    <name type="scientific">Pseudomonas parafulva</name>
    <dbReference type="NCBI Taxonomy" id="157782"/>
    <lineage>
        <taxon>Bacteria</taxon>
        <taxon>Pseudomonadati</taxon>
        <taxon>Pseudomonadota</taxon>
        <taxon>Gammaproteobacteria</taxon>
        <taxon>Pseudomonadales</taxon>
        <taxon>Pseudomonadaceae</taxon>
        <taxon>Pseudomonas</taxon>
    </lineage>
</organism>
<dbReference type="InterPro" id="IPR043165">
    <property type="entry name" value="TruD_insert_sf"/>
</dbReference>
<dbReference type="GO" id="GO:0031119">
    <property type="term" value="P:tRNA pseudouridine synthesis"/>
    <property type="evidence" value="ECO:0007669"/>
    <property type="project" value="UniProtKB-UniRule"/>
</dbReference>
<dbReference type="InterPro" id="IPR020119">
    <property type="entry name" value="PsdUridine_synth_TruD_CS"/>
</dbReference>
<dbReference type="CDD" id="cd01291">
    <property type="entry name" value="PseudoU_synth"/>
    <property type="match status" value="1"/>
</dbReference>
<keyword evidence="2 4" id="KW-0819">tRNA processing</keyword>
<evidence type="ECO:0000313" key="9">
    <source>
        <dbReference type="Proteomes" id="UP000191010"/>
    </source>
</evidence>
<comment type="catalytic activity">
    <reaction evidence="4">
        <text>uridine(13) in tRNA = pseudouridine(13) in tRNA</text>
        <dbReference type="Rhea" id="RHEA:42540"/>
        <dbReference type="Rhea" id="RHEA-COMP:10105"/>
        <dbReference type="Rhea" id="RHEA-COMP:10106"/>
        <dbReference type="ChEBI" id="CHEBI:65314"/>
        <dbReference type="ChEBI" id="CHEBI:65315"/>
        <dbReference type="EC" id="5.4.99.27"/>
    </reaction>
</comment>
<keyword evidence="9" id="KW-1185">Reference proteome</keyword>
<dbReference type="InterPro" id="IPR011760">
    <property type="entry name" value="PsdUridine_synth_TruD_insert"/>
</dbReference>
<evidence type="ECO:0000256" key="1">
    <source>
        <dbReference type="ARBA" id="ARBA00007953"/>
    </source>
</evidence>
<dbReference type="Gene3D" id="3.30.2350.20">
    <property type="entry name" value="TruD, catalytic domain"/>
    <property type="match status" value="1"/>
</dbReference>
<sequence length="352" mass="38421">MTELDLLGPRASGQALGTAVLKAVAEDFQVDEVLDIPLSGQGEHLWLWVEKRELNTEEAARRLARAAGVPARAISYAGLKDRQALTRQWFSLHLPGKADPDLSRAEDANLRVLKQMRHQRKLQRGAHSSNGFTLRLTQLAADHQAVDARLAQLKANGVPNYFGTQRFGHAGGNVHDALGWAERQALPEQRNVRSRLLSAGRSYLFNQVLAARVNDGSWTRAQVGDLLAFTNSRSFFPAAEAECADPRLAVLDLHPTGPLWGEGDSPAGGRTGALENSIGAAQPALCQWLAKAGMDHERRILRLPITGLTWHYPEPDILQLEFVLPAGCFATVVVREVVDLVSAGQTDSPCVF</sequence>
<evidence type="ECO:0000256" key="3">
    <source>
        <dbReference type="ARBA" id="ARBA00023235"/>
    </source>
</evidence>
<dbReference type="PANTHER" id="PTHR47811:SF1">
    <property type="entry name" value="TRNA PSEUDOURIDINE SYNTHASE D"/>
    <property type="match status" value="1"/>
</dbReference>
<evidence type="ECO:0000313" key="6">
    <source>
        <dbReference type="EMBL" id="AQW69594.1"/>
    </source>
</evidence>
<dbReference type="GO" id="GO:0160150">
    <property type="term" value="F:tRNA pseudouridine(13) synthase activity"/>
    <property type="evidence" value="ECO:0007669"/>
    <property type="project" value="UniProtKB-EC"/>
</dbReference>
<keyword evidence="3 4" id="KW-0413">Isomerase</keyword>
<dbReference type="PROSITE" id="PS50984">
    <property type="entry name" value="TRUD"/>
    <property type="match status" value="1"/>
</dbReference>
<evidence type="ECO:0000313" key="7">
    <source>
        <dbReference type="EMBL" id="KTT15925.1"/>
    </source>
</evidence>
<dbReference type="GO" id="GO:0005829">
    <property type="term" value="C:cytosol"/>
    <property type="evidence" value="ECO:0007669"/>
    <property type="project" value="TreeGrafter"/>
</dbReference>
<comment type="similarity">
    <text evidence="1 4">Belongs to the pseudouridine synthase TruD family.</text>
</comment>